<accession>A0A319EB98</accession>
<evidence type="ECO:0000313" key="2">
    <source>
        <dbReference type="Proteomes" id="UP000247810"/>
    </source>
</evidence>
<dbReference type="EMBL" id="KZ825816">
    <property type="protein sequence ID" value="PYH98028.1"/>
    <property type="molecule type" value="Genomic_DNA"/>
</dbReference>
<protein>
    <submittedName>
        <fullName evidence="1">Uncharacterized protein</fullName>
    </submittedName>
</protein>
<organism evidence="1 2">
    <name type="scientific">Aspergillus ellipticus CBS 707.79</name>
    <dbReference type="NCBI Taxonomy" id="1448320"/>
    <lineage>
        <taxon>Eukaryota</taxon>
        <taxon>Fungi</taxon>
        <taxon>Dikarya</taxon>
        <taxon>Ascomycota</taxon>
        <taxon>Pezizomycotina</taxon>
        <taxon>Eurotiomycetes</taxon>
        <taxon>Eurotiomycetidae</taxon>
        <taxon>Eurotiales</taxon>
        <taxon>Aspergillaceae</taxon>
        <taxon>Aspergillus</taxon>
        <taxon>Aspergillus subgen. Circumdati</taxon>
    </lineage>
</organism>
<evidence type="ECO:0000313" key="1">
    <source>
        <dbReference type="EMBL" id="PYH98028.1"/>
    </source>
</evidence>
<gene>
    <name evidence="1" type="ORF">BO71DRAFT_395688</name>
</gene>
<keyword evidence="2" id="KW-1185">Reference proteome</keyword>
<sequence>MGKAVSFAKWLKVIVLKSDSITEESKDKVFIVPDMEDDIFFESSSFGSRLKRVPTPHPAKFQKSGH</sequence>
<dbReference type="AlphaFoldDB" id="A0A319EB98"/>
<reference evidence="1 2" key="1">
    <citation type="submission" date="2018-02" db="EMBL/GenBank/DDBJ databases">
        <title>The genomes of Aspergillus section Nigri reveals drivers in fungal speciation.</title>
        <authorList>
            <consortium name="DOE Joint Genome Institute"/>
            <person name="Vesth T.C."/>
            <person name="Nybo J."/>
            <person name="Theobald S."/>
            <person name="Brandl J."/>
            <person name="Frisvad J.C."/>
            <person name="Nielsen K.F."/>
            <person name="Lyhne E.K."/>
            <person name="Kogle M.E."/>
            <person name="Kuo A."/>
            <person name="Riley R."/>
            <person name="Clum A."/>
            <person name="Nolan M."/>
            <person name="Lipzen A."/>
            <person name="Salamov A."/>
            <person name="Henrissat B."/>
            <person name="Wiebenga A."/>
            <person name="De vries R.P."/>
            <person name="Grigoriev I.V."/>
            <person name="Mortensen U.H."/>
            <person name="Andersen M.R."/>
            <person name="Baker S.E."/>
        </authorList>
    </citation>
    <scope>NUCLEOTIDE SEQUENCE [LARGE SCALE GENOMIC DNA]</scope>
    <source>
        <strain evidence="1 2">CBS 707.79</strain>
    </source>
</reference>
<proteinExistence type="predicted"/>
<name>A0A319EB98_9EURO</name>
<dbReference type="Proteomes" id="UP000247810">
    <property type="component" value="Unassembled WGS sequence"/>
</dbReference>
<dbReference type="VEuPathDB" id="FungiDB:BO71DRAFT_395688"/>